<dbReference type="EMBL" id="ML143573">
    <property type="protein sequence ID" value="TBU21826.1"/>
    <property type="molecule type" value="Genomic_DNA"/>
</dbReference>
<evidence type="ECO:0008006" key="2">
    <source>
        <dbReference type="Google" id="ProtNLM"/>
    </source>
</evidence>
<evidence type="ECO:0000313" key="1">
    <source>
        <dbReference type="EMBL" id="TBU21826.1"/>
    </source>
</evidence>
<dbReference type="Gene3D" id="3.80.10.10">
    <property type="entry name" value="Ribonuclease Inhibitor"/>
    <property type="match status" value="1"/>
</dbReference>
<organism evidence="1">
    <name type="scientific">Dichomitus squalens</name>
    <dbReference type="NCBI Taxonomy" id="114155"/>
    <lineage>
        <taxon>Eukaryota</taxon>
        <taxon>Fungi</taxon>
        <taxon>Dikarya</taxon>
        <taxon>Basidiomycota</taxon>
        <taxon>Agaricomycotina</taxon>
        <taxon>Agaricomycetes</taxon>
        <taxon>Polyporales</taxon>
        <taxon>Polyporaceae</taxon>
        <taxon>Dichomitus</taxon>
    </lineage>
</organism>
<protein>
    <recommendedName>
        <fullName evidence="2">F-box domain-containing protein</fullName>
    </recommendedName>
</protein>
<dbReference type="InterPro" id="IPR032675">
    <property type="entry name" value="LRR_dom_sf"/>
</dbReference>
<sequence length="198" mass="22157">MALVLLSPTISSLTYYVDMGDVDYDLEGLREWECSLRSLFSITSYIAQQLRSLRFADVGSPSPLPLSIISPLSQHRHLRTCELLFHSELNFGMLESVFSDFRSLEELSLPQSCLDSNPLELLQGCRKPARAPPAVRLGNLDTLKFPSMHGDMHCSSLAFFASPRLRRLAISIHGFEGRNEPSRTSRVIAESFPSLEAL</sequence>
<accession>A0A4Q9M874</accession>
<proteinExistence type="predicted"/>
<dbReference type="Proteomes" id="UP000292957">
    <property type="component" value="Unassembled WGS sequence"/>
</dbReference>
<gene>
    <name evidence="1" type="ORF">BD311DRAFT_827005</name>
</gene>
<dbReference type="AlphaFoldDB" id="A0A4Q9M874"/>
<reference evidence="1" key="1">
    <citation type="submission" date="2019-01" db="EMBL/GenBank/DDBJ databases">
        <title>Draft genome sequences of three monokaryotic isolates of the white-rot basidiomycete fungus Dichomitus squalens.</title>
        <authorList>
            <consortium name="DOE Joint Genome Institute"/>
            <person name="Lopez S.C."/>
            <person name="Andreopoulos B."/>
            <person name="Pangilinan J."/>
            <person name="Lipzen A."/>
            <person name="Riley R."/>
            <person name="Ahrendt S."/>
            <person name="Ng V."/>
            <person name="Barry K."/>
            <person name="Daum C."/>
            <person name="Grigoriev I.V."/>
            <person name="Hilden K.S."/>
            <person name="Makela M.R."/>
            <person name="de Vries R.P."/>
        </authorList>
    </citation>
    <scope>NUCLEOTIDE SEQUENCE [LARGE SCALE GENOMIC DNA]</scope>
    <source>
        <strain evidence="1">OM18370.1</strain>
    </source>
</reference>
<name>A0A4Q9M874_9APHY</name>